<evidence type="ECO:0000313" key="1">
    <source>
        <dbReference type="EMBL" id="EGI12940.1"/>
    </source>
</evidence>
<organism evidence="1 2">
    <name type="scientific">Escherichia coli M605</name>
    <dbReference type="NCBI Taxonomy" id="656417"/>
    <lineage>
        <taxon>Bacteria</taxon>
        <taxon>Pseudomonadati</taxon>
        <taxon>Pseudomonadota</taxon>
        <taxon>Gammaproteobacteria</taxon>
        <taxon>Enterobacterales</taxon>
        <taxon>Enterobacteriaceae</taxon>
        <taxon>Escherichia</taxon>
    </lineage>
</organism>
<dbReference type="AlphaFoldDB" id="F4T862"/>
<evidence type="ECO:0000313" key="2">
    <source>
        <dbReference type="Proteomes" id="UP000004710"/>
    </source>
</evidence>
<reference evidence="1 2" key="1">
    <citation type="submission" date="2010-01" db="EMBL/GenBank/DDBJ databases">
        <title>The Genome Sequence of Escherichia coli M605.</title>
        <authorList>
            <consortium name="The Broad Institute Genome Sequencing Platform"/>
            <consortium name="The Broad Institute Genome Sequencing Center for Infectious Disease"/>
            <person name="Feldgarden M."/>
            <person name="Gordon D.M."/>
            <person name="Johnson J.R."/>
            <person name="Johnston B.D."/>
            <person name="Young S."/>
            <person name="Zeng Q."/>
            <person name="Koehrsen M."/>
            <person name="Alvarado L."/>
            <person name="Berlin A.M."/>
            <person name="Borenstein D."/>
            <person name="Chapman S.B."/>
            <person name="Chen Z."/>
            <person name="Engels R."/>
            <person name="Freedman E."/>
            <person name="Gellesch M."/>
            <person name="Goldberg J."/>
            <person name="Griggs A."/>
            <person name="Gujja S."/>
            <person name="Heilman E.R."/>
            <person name="Heiman D.I."/>
            <person name="Hepburn T.A."/>
            <person name="Howarth C."/>
            <person name="Jen D."/>
            <person name="Larson L."/>
            <person name="Lewis B."/>
            <person name="Mehta T."/>
            <person name="Park D."/>
            <person name="Pearson M."/>
            <person name="Richards J."/>
            <person name="Roberts A."/>
            <person name="Saif S."/>
            <person name="Shea T.D."/>
            <person name="Shenoy N."/>
            <person name="Sisk P."/>
            <person name="Stolte C."/>
            <person name="Sykes S.N."/>
            <person name="Walk T."/>
            <person name="White J."/>
            <person name="Yandava C."/>
            <person name="Haas B."/>
            <person name="Henn M.R."/>
            <person name="Nusbaum C."/>
            <person name="Birren B."/>
        </authorList>
    </citation>
    <scope>NUCLEOTIDE SEQUENCE [LARGE SCALE GENOMIC DNA]</scope>
    <source>
        <strain evidence="1 2">M605</strain>
    </source>
</reference>
<dbReference type="Proteomes" id="UP000004710">
    <property type="component" value="Unassembled WGS sequence"/>
</dbReference>
<gene>
    <name evidence="1" type="ORF">ECIG_03198</name>
</gene>
<protein>
    <submittedName>
        <fullName evidence="1">Uncharacterized protein</fullName>
    </submittedName>
</protein>
<name>F4T862_ECOLX</name>
<accession>F4T862</accession>
<sequence length="32" mass="3500">MPYPGYKFTRLQELPGPDMRSASGNAAFIVNA</sequence>
<dbReference type="HOGENOM" id="CLU_3389428_0_0_6"/>
<proteinExistence type="predicted"/>
<dbReference type="EMBL" id="GL883932">
    <property type="protein sequence ID" value="EGI12940.1"/>
    <property type="molecule type" value="Genomic_DNA"/>
</dbReference>